<proteinExistence type="inferred from homology"/>
<evidence type="ECO:0000313" key="4">
    <source>
        <dbReference type="Proteomes" id="UP000008312"/>
    </source>
</evidence>
<comment type="similarity">
    <text evidence="1">Belongs to the SDHAF4 family.</text>
</comment>
<dbReference type="Proteomes" id="UP000008312">
    <property type="component" value="Unassembled WGS sequence"/>
</dbReference>
<dbReference type="InterPro" id="IPR012875">
    <property type="entry name" value="SDHF4"/>
</dbReference>
<dbReference type="InParanoid" id="D8MBF5"/>
<dbReference type="GO" id="GO:0034553">
    <property type="term" value="P:mitochondrial respiratory chain complex II assembly"/>
    <property type="evidence" value="ECO:0007669"/>
    <property type="project" value="TreeGrafter"/>
</dbReference>
<dbReference type="PANTHER" id="PTHR28524:SF3">
    <property type="entry name" value="SUCCINATE DEHYDROGENASE ASSEMBLY FACTOR 4, MITOCHONDRIAL"/>
    <property type="match status" value="1"/>
</dbReference>
<dbReference type="EMBL" id="FN668691">
    <property type="protein sequence ID" value="CBK25394.2"/>
    <property type="molecule type" value="Genomic_DNA"/>
</dbReference>
<dbReference type="OrthoDB" id="201362at2759"/>
<dbReference type="GO" id="GO:0005739">
    <property type="term" value="C:mitochondrion"/>
    <property type="evidence" value="ECO:0007669"/>
    <property type="project" value="TreeGrafter"/>
</dbReference>
<dbReference type="PANTHER" id="PTHR28524">
    <property type="entry name" value="SUCCINATE DEHYDROGENASE ASSEMBLY FACTOR 4, MITOCHONDRIAL"/>
    <property type="match status" value="1"/>
</dbReference>
<gene>
    <name evidence="3" type="ORF">GSBLH_T00004999001</name>
</gene>
<keyword evidence="4" id="KW-1185">Reference proteome</keyword>
<evidence type="ECO:0000256" key="2">
    <source>
        <dbReference type="ARBA" id="ARBA00022170"/>
    </source>
</evidence>
<accession>D8MBF5</accession>
<protein>
    <recommendedName>
        <fullName evidence="2">Succinate dehydrogenase assembly factor 4, mitochondrial</fullName>
    </recommendedName>
</protein>
<name>D8MBF5_BLAHO</name>
<reference evidence="3" key="1">
    <citation type="submission" date="2010-02" db="EMBL/GenBank/DDBJ databases">
        <title>Sequencing and annotation of the Blastocystis hominis genome.</title>
        <authorList>
            <person name="Wincker P."/>
        </authorList>
    </citation>
    <scope>NUCLEOTIDE SEQUENCE</scope>
    <source>
        <strain evidence="3">Singapore isolate B</strain>
    </source>
</reference>
<sequence>MISLFVRNGARALSAVRAVGVTTVQRSLFTNPFKSETEVDEANCPKAKAFDDLMDKKEQEKKAKPVPKNLKGDDYPFELEEEDYVEMIDPKTGEWNPPRGVFNNAEPTRYGDWEIKGRCYDF</sequence>
<dbReference type="Pfam" id="PF07896">
    <property type="entry name" value="DUF1674"/>
    <property type="match status" value="1"/>
</dbReference>
<evidence type="ECO:0000313" key="3">
    <source>
        <dbReference type="EMBL" id="CBK25394.2"/>
    </source>
</evidence>
<dbReference type="RefSeq" id="XP_012899442.1">
    <property type="nucleotide sequence ID" value="XM_013043988.1"/>
</dbReference>
<organism evidence="3">
    <name type="scientific">Blastocystis hominis</name>
    <dbReference type="NCBI Taxonomy" id="12968"/>
    <lineage>
        <taxon>Eukaryota</taxon>
        <taxon>Sar</taxon>
        <taxon>Stramenopiles</taxon>
        <taxon>Bigyra</taxon>
        <taxon>Opalozoa</taxon>
        <taxon>Opalinata</taxon>
        <taxon>Blastocystidae</taxon>
        <taxon>Blastocystis</taxon>
    </lineage>
</organism>
<dbReference type="AlphaFoldDB" id="D8MBF5"/>
<evidence type="ECO:0000256" key="1">
    <source>
        <dbReference type="ARBA" id="ARBA00005701"/>
    </source>
</evidence>
<dbReference type="GeneID" id="24921984"/>